<dbReference type="SUPFAM" id="SSF51556">
    <property type="entry name" value="Metallo-dependent hydrolases"/>
    <property type="match status" value="1"/>
</dbReference>
<dbReference type="SUPFAM" id="SSF51338">
    <property type="entry name" value="Composite domain of metallo-dependent hydrolases"/>
    <property type="match status" value="1"/>
</dbReference>
<protein>
    <recommendedName>
        <fullName evidence="1">Amidohydrolase 3 domain-containing protein</fullName>
    </recommendedName>
</protein>
<dbReference type="Proteomes" id="UP000183987">
    <property type="component" value="Unassembled WGS sequence"/>
</dbReference>
<organism evidence="2 3">
    <name type="scientific">Loktanella atrilutea</name>
    <dbReference type="NCBI Taxonomy" id="366533"/>
    <lineage>
        <taxon>Bacteria</taxon>
        <taxon>Pseudomonadati</taxon>
        <taxon>Pseudomonadota</taxon>
        <taxon>Alphaproteobacteria</taxon>
        <taxon>Rhodobacterales</taxon>
        <taxon>Roseobacteraceae</taxon>
        <taxon>Loktanella</taxon>
    </lineage>
</organism>
<dbReference type="EMBL" id="FQUE01000006">
    <property type="protein sequence ID" value="SHF46008.1"/>
    <property type="molecule type" value="Genomic_DNA"/>
</dbReference>
<dbReference type="PANTHER" id="PTHR22642:SF2">
    <property type="entry name" value="PROTEIN LONG AFTER FAR-RED 3"/>
    <property type="match status" value="1"/>
</dbReference>
<name>A0A1M5BU27_LOKAT</name>
<accession>A0A1M5BU27</accession>
<dbReference type="Pfam" id="PF07969">
    <property type="entry name" value="Amidohydro_3"/>
    <property type="match status" value="1"/>
</dbReference>
<sequence length="550" mass="58238">MTADILIVNARTRAVIAAPGTTAVAWRDGIVIALGDDAAVGALAGPATRVIDARGMELMPGFVESHLHLFMGGATLTMLDLGTTFGFDAVAETFARAATDRPGDDLIQAFSVHYTVFGEGTRPDRHILDRISPDRPISLMSADLHCTWANTAALAQAGVLHGADVGPEAEVVMGPDGLATGELREFAAMNRVNMLSRLQGRDGLDYRPAGPVAESDRSYDCEVIRQAAGYCAAHGITSAVNMDGNAYQAGLLRDLALAGDLPVRVSLPLRLVASDGPAGLAMLDDFGSEVPGWLRFDRVKMFLDGVWDTWTALTTSDYPNRPGFRSQPLIPQDTFDAICIAADARGLQIATHAVGDGAVRAAIDGYAAARRANGPRDSRHRIEHIEAITPQDLDRLAPLGITASMQPLHPPGAAGLPLQPTVSIMGRDRWPTAFPWRMLKDRGVPLAFGSDWPVSPIDPLLGIHACLSRQPWADGMPDQRISLDDCLLACTRGGAYADFSAVRRGTLAAGLDADLVLIDGSLDGLAESPDAARVALTVCGGRITYGADSL</sequence>
<dbReference type="STRING" id="366533.SAMN05444339_106175"/>
<keyword evidence="3" id="KW-1185">Reference proteome</keyword>
<dbReference type="InterPro" id="IPR011059">
    <property type="entry name" value="Metal-dep_hydrolase_composite"/>
</dbReference>
<dbReference type="AlphaFoldDB" id="A0A1M5BU27"/>
<dbReference type="Gene3D" id="3.10.310.70">
    <property type="match status" value="1"/>
</dbReference>
<proteinExistence type="predicted"/>
<dbReference type="RefSeq" id="WP_178352750.1">
    <property type="nucleotide sequence ID" value="NZ_FQUE01000006.1"/>
</dbReference>
<dbReference type="GO" id="GO:0016810">
    <property type="term" value="F:hydrolase activity, acting on carbon-nitrogen (but not peptide) bonds"/>
    <property type="evidence" value="ECO:0007669"/>
    <property type="project" value="InterPro"/>
</dbReference>
<reference evidence="3" key="1">
    <citation type="submission" date="2016-11" db="EMBL/GenBank/DDBJ databases">
        <authorList>
            <person name="Varghese N."/>
            <person name="Submissions S."/>
        </authorList>
    </citation>
    <scope>NUCLEOTIDE SEQUENCE [LARGE SCALE GENOMIC DNA]</scope>
    <source>
        <strain evidence="3">DSM 29326</strain>
    </source>
</reference>
<evidence type="ECO:0000259" key="1">
    <source>
        <dbReference type="Pfam" id="PF07969"/>
    </source>
</evidence>
<feature type="domain" description="Amidohydrolase 3" evidence="1">
    <location>
        <begin position="49"/>
        <end position="545"/>
    </location>
</feature>
<dbReference type="CDD" id="cd01300">
    <property type="entry name" value="YtcJ_like"/>
    <property type="match status" value="1"/>
</dbReference>
<dbReference type="PANTHER" id="PTHR22642">
    <property type="entry name" value="IMIDAZOLONEPROPIONASE"/>
    <property type="match status" value="1"/>
</dbReference>
<dbReference type="InterPro" id="IPR033932">
    <property type="entry name" value="YtcJ-like"/>
</dbReference>
<evidence type="ECO:0000313" key="3">
    <source>
        <dbReference type="Proteomes" id="UP000183987"/>
    </source>
</evidence>
<gene>
    <name evidence="2" type="ORF">SAMN05444339_106175</name>
</gene>
<dbReference type="Gene3D" id="2.30.40.10">
    <property type="entry name" value="Urease, subunit C, domain 1"/>
    <property type="match status" value="1"/>
</dbReference>
<dbReference type="InterPro" id="IPR032466">
    <property type="entry name" value="Metal_Hydrolase"/>
</dbReference>
<evidence type="ECO:0000313" key="2">
    <source>
        <dbReference type="EMBL" id="SHF46008.1"/>
    </source>
</evidence>
<dbReference type="InterPro" id="IPR013108">
    <property type="entry name" value="Amidohydro_3"/>
</dbReference>
<dbReference type="Gene3D" id="3.20.20.140">
    <property type="entry name" value="Metal-dependent hydrolases"/>
    <property type="match status" value="1"/>
</dbReference>